<dbReference type="AlphaFoldDB" id="A0A1G8CDP2"/>
<reference evidence="3" key="1">
    <citation type="submission" date="2016-10" db="EMBL/GenBank/DDBJ databases">
        <authorList>
            <person name="Varghese N."/>
            <person name="Submissions S."/>
        </authorList>
    </citation>
    <scope>NUCLEOTIDE SEQUENCE [LARGE SCALE GENOMIC DNA]</scope>
    <source>
        <strain evidence="3">DSM 22002</strain>
    </source>
</reference>
<evidence type="ECO:0000313" key="2">
    <source>
        <dbReference type="EMBL" id="SDH43479.1"/>
    </source>
</evidence>
<dbReference type="InterPro" id="IPR036390">
    <property type="entry name" value="WH_DNA-bd_sf"/>
</dbReference>
<dbReference type="InterPro" id="IPR036388">
    <property type="entry name" value="WH-like_DNA-bd_sf"/>
</dbReference>
<dbReference type="PANTHER" id="PTHR33164">
    <property type="entry name" value="TRANSCRIPTIONAL REGULATOR, MARR FAMILY"/>
    <property type="match status" value="1"/>
</dbReference>
<protein>
    <submittedName>
        <fullName evidence="2">DNA-binding transcriptional regulator, MarR family</fullName>
    </submittedName>
</protein>
<dbReference type="PROSITE" id="PS50995">
    <property type="entry name" value="HTH_MARR_2"/>
    <property type="match status" value="1"/>
</dbReference>
<proteinExistence type="predicted"/>
<dbReference type="Pfam" id="PF12802">
    <property type="entry name" value="MarR_2"/>
    <property type="match status" value="1"/>
</dbReference>
<keyword evidence="3" id="KW-1185">Reference proteome</keyword>
<dbReference type="GO" id="GO:0003700">
    <property type="term" value="F:DNA-binding transcription factor activity"/>
    <property type="evidence" value="ECO:0007669"/>
    <property type="project" value="InterPro"/>
</dbReference>
<dbReference type="OrthoDB" id="162531at2"/>
<dbReference type="SUPFAM" id="SSF46785">
    <property type="entry name" value="Winged helix' DNA-binding domain"/>
    <property type="match status" value="1"/>
</dbReference>
<dbReference type="STRING" id="399736.SAMN04489720_1251"/>
<dbReference type="SMART" id="SM00347">
    <property type="entry name" value="HTH_MARR"/>
    <property type="match status" value="1"/>
</dbReference>
<dbReference type="GO" id="GO:0006950">
    <property type="term" value="P:response to stress"/>
    <property type="evidence" value="ECO:0007669"/>
    <property type="project" value="TreeGrafter"/>
</dbReference>
<accession>A0A1G8CDP2</accession>
<dbReference type="RefSeq" id="WP_157674689.1">
    <property type="nucleotide sequence ID" value="NZ_LT629695.1"/>
</dbReference>
<keyword evidence="2" id="KW-0238">DNA-binding</keyword>
<dbReference type="GO" id="GO:0003677">
    <property type="term" value="F:DNA binding"/>
    <property type="evidence" value="ECO:0007669"/>
    <property type="project" value="UniProtKB-KW"/>
</dbReference>
<gene>
    <name evidence="2" type="ORF">SAMN04489720_1251</name>
</gene>
<dbReference type="Proteomes" id="UP000198822">
    <property type="component" value="Chromosome I"/>
</dbReference>
<dbReference type="PRINTS" id="PR00598">
    <property type="entry name" value="HTHMARR"/>
</dbReference>
<dbReference type="PANTHER" id="PTHR33164:SF104">
    <property type="entry name" value="TRANSCRIPTIONAL REGULATORY PROTEIN"/>
    <property type="match status" value="1"/>
</dbReference>
<evidence type="ECO:0000259" key="1">
    <source>
        <dbReference type="PROSITE" id="PS50995"/>
    </source>
</evidence>
<dbReference type="Gene3D" id="1.10.10.10">
    <property type="entry name" value="Winged helix-like DNA-binding domain superfamily/Winged helix DNA-binding domain"/>
    <property type="match status" value="1"/>
</dbReference>
<dbReference type="EMBL" id="LT629695">
    <property type="protein sequence ID" value="SDH43479.1"/>
    <property type="molecule type" value="Genomic_DNA"/>
</dbReference>
<organism evidence="2 3">
    <name type="scientific">Agrococcus jejuensis</name>
    <dbReference type="NCBI Taxonomy" id="399736"/>
    <lineage>
        <taxon>Bacteria</taxon>
        <taxon>Bacillati</taxon>
        <taxon>Actinomycetota</taxon>
        <taxon>Actinomycetes</taxon>
        <taxon>Micrococcales</taxon>
        <taxon>Microbacteriaceae</taxon>
        <taxon>Agrococcus</taxon>
    </lineage>
</organism>
<feature type="domain" description="HTH marR-type" evidence="1">
    <location>
        <begin position="23"/>
        <end position="159"/>
    </location>
</feature>
<name>A0A1G8CDP2_9MICO</name>
<evidence type="ECO:0000313" key="3">
    <source>
        <dbReference type="Proteomes" id="UP000198822"/>
    </source>
</evidence>
<dbReference type="InterPro" id="IPR039422">
    <property type="entry name" value="MarR/SlyA-like"/>
</dbReference>
<sequence>MTDGGPQESTGFTYDASASDDGPEAMLNLLLDYREEEAALRRRVADRLEIGDLDLLGLRYIARASERGAMLRPSDLRDLLLITTGSTTTLLDRLEARGLATRVPHPTDRRSSTLALDEAATAMVREALDGMQASVLEVAESLDDDDRATAIRVLRELIAATRASNR</sequence>
<dbReference type="InterPro" id="IPR000835">
    <property type="entry name" value="HTH_MarR-typ"/>
</dbReference>